<dbReference type="CDD" id="cd04301">
    <property type="entry name" value="NAT_SF"/>
    <property type="match status" value="1"/>
</dbReference>
<dbReference type="PANTHER" id="PTHR43415:SF3">
    <property type="entry name" value="GNAT-FAMILY ACETYLTRANSFERASE"/>
    <property type="match status" value="1"/>
</dbReference>
<dbReference type="Gene3D" id="3.40.630.30">
    <property type="match status" value="1"/>
</dbReference>
<name>A0A1H0ZY31_9BURK</name>
<organism evidence="2 3">
    <name type="scientific">Paraburkholderia tuberum</name>
    <dbReference type="NCBI Taxonomy" id="157910"/>
    <lineage>
        <taxon>Bacteria</taxon>
        <taxon>Pseudomonadati</taxon>
        <taxon>Pseudomonadota</taxon>
        <taxon>Betaproteobacteria</taxon>
        <taxon>Burkholderiales</taxon>
        <taxon>Burkholderiaceae</taxon>
        <taxon>Paraburkholderia</taxon>
    </lineage>
</organism>
<dbReference type="EMBL" id="FNKX01000001">
    <property type="protein sequence ID" value="SDQ32355.1"/>
    <property type="molecule type" value="Genomic_DNA"/>
</dbReference>
<keyword evidence="2" id="KW-0808">Transferase</keyword>
<dbReference type="Proteomes" id="UP000199365">
    <property type="component" value="Unassembled WGS sequence"/>
</dbReference>
<dbReference type="PANTHER" id="PTHR43415">
    <property type="entry name" value="SPERMIDINE N(1)-ACETYLTRANSFERASE"/>
    <property type="match status" value="1"/>
</dbReference>
<dbReference type="SUPFAM" id="SSF55729">
    <property type="entry name" value="Acyl-CoA N-acyltransferases (Nat)"/>
    <property type="match status" value="1"/>
</dbReference>
<dbReference type="STRING" id="157910.SAMN05445850_0259"/>
<proteinExistence type="predicted"/>
<evidence type="ECO:0000313" key="3">
    <source>
        <dbReference type="Proteomes" id="UP000199365"/>
    </source>
</evidence>
<dbReference type="PROSITE" id="PS51186">
    <property type="entry name" value="GNAT"/>
    <property type="match status" value="1"/>
</dbReference>
<protein>
    <submittedName>
        <fullName evidence="2">Putative acetyltransferase</fullName>
    </submittedName>
</protein>
<gene>
    <name evidence="2" type="ORF">SAMN05445850_0259</name>
</gene>
<accession>A0A1H0ZY31</accession>
<reference evidence="3" key="1">
    <citation type="submission" date="2016-10" db="EMBL/GenBank/DDBJ databases">
        <authorList>
            <person name="Varghese N."/>
            <person name="Submissions S."/>
        </authorList>
    </citation>
    <scope>NUCLEOTIDE SEQUENCE [LARGE SCALE GENOMIC DNA]</scope>
    <source>
        <strain evidence="3">DUS833</strain>
    </source>
</reference>
<dbReference type="InterPro" id="IPR016181">
    <property type="entry name" value="Acyl_CoA_acyltransferase"/>
</dbReference>
<keyword evidence="3" id="KW-1185">Reference proteome</keyword>
<evidence type="ECO:0000259" key="1">
    <source>
        <dbReference type="PROSITE" id="PS51186"/>
    </source>
</evidence>
<dbReference type="GO" id="GO:0016747">
    <property type="term" value="F:acyltransferase activity, transferring groups other than amino-acyl groups"/>
    <property type="evidence" value="ECO:0007669"/>
    <property type="project" value="InterPro"/>
</dbReference>
<dbReference type="Pfam" id="PF00583">
    <property type="entry name" value="Acetyltransf_1"/>
    <property type="match status" value="1"/>
</dbReference>
<evidence type="ECO:0000313" key="2">
    <source>
        <dbReference type="EMBL" id="SDQ32355.1"/>
    </source>
</evidence>
<feature type="domain" description="N-acetyltransferase" evidence="1">
    <location>
        <begin position="12"/>
        <end position="171"/>
    </location>
</feature>
<sequence>MNVSLKPDTAHVIIRAREVSDLDAITSLMNCPGARHGTLQTPYRSNATVGSWLEKMPANTLGLCAEAGGRVVGMIDVLPRMHRMAHCAGIGIAVHDDYVGRGVGTALLAAAVECADTLLGLRRLELTVFVDNHRAIALYQRFGFVEEGRSPAFAMRDGKLVDAFHMARFADAPVFASPVALAPNPHA</sequence>
<dbReference type="AlphaFoldDB" id="A0A1H0ZY31"/>
<dbReference type="RefSeq" id="WP_090800830.1">
    <property type="nucleotide sequence ID" value="NZ_FNKX01000001.1"/>
</dbReference>
<dbReference type="InterPro" id="IPR000182">
    <property type="entry name" value="GNAT_dom"/>
</dbReference>